<proteinExistence type="predicted"/>
<reference evidence="1 2" key="1">
    <citation type="submission" date="2016-03" db="EMBL/GenBank/DDBJ databases">
        <authorList>
            <person name="Ploux O."/>
        </authorList>
    </citation>
    <scope>NUCLEOTIDE SEQUENCE [LARGE SCALE GENOMIC DNA]</scope>
    <source>
        <strain evidence="1 2">EC13</strain>
    </source>
</reference>
<dbReference type="AlphaFoldDB" id="A0A162FYZ4"/>
<evidence type="ECO:0000313" key="1">
    <source>
        <dbReference type="EMBL" id="KYG62818.1"/>
    </source>
</evidence>
<protein>
    <recommendedName>
        <fullName evidence="3">Lipocalin-like domain-containing protein</fullName>
    </recommendedName>
</protein>
<evidence type="ECO:0000313" key="2">
    <source>
        <dbReference type="Proteomes" id="UP000075799"/>
    </source>
</evidence>
<evidence type="ECO:0008006" key="3">
    <source>
        <dbReference type="Google" id="ProtNLM"/>
    </source>
</evidence>
<dbReference type="EMBL" id="LUKD01000008">
    <property type="protein sequence ID" value="KYG62818.1"/>
    <property type="molecule type" value="Genomic_DNA"/>
</dbReference>
<name>A0A162FYZ4_BDEBC</name>
<gene>
    <name evidence="1" type="ORF">AZI87_16210</name>
</gene>
<accession>A0A162FYZ4</accession>
<sequence>MISTSILGLWIFSSLIYQGHPLPLPNPALKISYQFDDIGVNTLHYYREGEKGFCERRAIYEFAGGKLMQQVVWVHPQNAAGCEQDMDMKLGYRSWTPAWLEGGKLHLEVQMGEEHLVYVWEKY</sequence>
<organism evidence="1 2">
    <name type="scientific">Bdellovibrio bacteriovorus</name>
    <dbReference type="NCBI Taxonomy" id="959"/>
    <lineage>
        <taxon>Bacteria</taxon>
        <taxon>Pseudomonadati</taxon>
        <taxon>Bdellovibrionota</taxon>
        <taxon>Bdellovibrionia</taxon>
        <taxon>Bdellovibrionales</taxon>
        <taxon>Pseudobdellovibrionaceae</taxon>
        <taxon>Bdellovibrio</taxon>
    </lineage>
</organism>
<comment type="caution">
    <text evidence="1">The sequence shown here is derived from an EMBL/GenBank/DDBJ whole genome shotgun (WGS) entry which is preliminary data.</text>
</comment>
<dbReference type="RefSeq" id="WP_063209195.1">
    <property type="nucleotide sequence ID" value="NZ_LUKD01000008.1"/>
</dbReference>
<dbReference type="OrthoDB" id="5295841at2"/>
<dbReference type="Proteomes" id="UP000075799">
    <property type="component" value="Unassembled WGS sequence"/>
</dbReference>